<dbReference type="WBParaSite" id="nRc.2.0.1.t00431-RA">
    <property type="protein sequence ID" value="nRc.2.0.1.t00431-RA"/>
    <property type="gene ID" value="nRc.2.0.1.g00431"/>
</dbReference>
<name>A0A915HGK4_ROMCU</name>
<organism evidence="1 2">
    <name type="scientific">Romanomermis culicivorax</name>
    <name type="common">Nematode worm</name>
    <dbReference type="NCBI Taxonomy" id="13658"/>
    <lineage>
        <taxon>Eukaryota</taxon>
        <taxon>Metazoa</taxon>
        <taxon>Ecdysozoa</taxon>
        <taxon>Nematoda</taxon>
        <taxon>Enoplea</taxon>
        <taxon>Dorylaimia</taxon>
        <taxon>Mermithida</taxon>
        <taxon>Mermithoidea</taxon>
        <taxon>Mermithidae</taxon>
        <taxon>Romanomermis</taxon>
    </lineage>
</organism>
<accession>A0A915HGK4</accession>
<evidence type="ECO:0000313" key="2">
    <source>
        <dbReference type="WBParaSite" id="nRc.2.0.1.t00431-RA"/>
    </source>
</evidence>
<dbReference type="Proteomes" id="UP000887565">
    <property type="component" value="Unplaced"/>
</dbReference>
<dbReference type="AlphaFoldDB" id="A0A915HGK4"/>
<protein>
    <submittedName>
        <fullName evidence="2">Uncharacterized protein</fullName>
    </submittedName>
</protein>
<keyword evidence="1" id="KW-1185">Reference proteome</keyword>
<sequence>MAASAVANRNAILSIINFADSCKDIYILFVRNRRESSKNAAKIFKTGWIILARHCFLQMIKLAYKVFYHVTIARQIEFILWGCRCIYHSKAVVDDSLTNLPVFDSYLSGRPEINEKYIFSIRKLPYGENIVEERSYKQLNTNNYSSITSLNLRPNT</sequence>
<proteinExistence type="predicted"/>
<evidence type="ECO:0000313" key="1">
    <source>
        <dbReference type="Proteomes" id="UP000887565"/>
    </source>
</evidence>
<reference evidence="2" key="1">
    <citation type="submission" date="2022-11" db="UniProtKB">
        <authorList>
            <consortium name="WormBaseParasite"/>
        </authorList>
    </citation>
    <scope>IDENTIFICATION</scope>
</reference>